<evidence type="ECO:0000313" key="7">
    <source>
        <dbReference type="EMBL" id="GBG16018.1"/>
    </source>
</evidence>
<dbReference type="OrthoDB" id="9808307at2"/>
<dbReference type="InterPro" id="IPR043141">
    <property type="entry name" value="Ribosomal_uL10-like_sf"/>
</dbReference>
<keyword evidence="6" id="KW-0694">RNA-binding</keyword>
<proteinExistence type="inferred from homology"/>
<comment type="function">
    <text evidence="1 6">Forms part of the ribosomal stalk, playing a central role in the interaction of the ribosome with GTP-bound translation factors.</text>
</comment>
<dbReference type="RefSeq" id="WP_109017162.1">
    <property type="nucleotide sequence ID" value="NZ_BDOQ01000026.1"/>
</dbReference>
<gene>
    <name evidence="6 7" type="primary">rplJ</name>
    <name evidence="7" type="ORF">NMK_3642</name>
</gene>
<dbReference type="CDD" id="cd05797">
    <property type="entry name" value="Ribosomal_L10"/>
    <property type="match status" value="1"/>
</dbReference>
<protein>
    <recommendedName>
        <fullName evidence="5 6">Large ribosomal subunit protein uL10</fullName>
    </recommendedName>
</protein>
<evidence type="ECO:0000256" key="2">
    <source>
        <dbReference type="ARBA" id="ARBA00008889"/>
    </source>
</evidence>
<comment type="subunit">
    <text evidence="6">Part of the ribosomal stalk of the 50S ribosomal subunit. The N-terminus interacts with L11 and the large rRNA to form the base of the stalk. The C-terminus forms an elongated spine to which L12 dimers bind in a sequential fashion forming a multimeric L10(L12)X complex.</text>
</comment>
<evidence type="ECO:0000256" key="4">
    <source>
        <dbReference type="ARBA" id="ARBA00023274"/>
    </source>
</evidence>
<dbReference type="InterPro" id="IPR022973">
    <property type="entry name" value="Ribosomal_uL10_bac"/>
</dbReference>
<dbReference type="SUPFAM" id="SSF160369">
    <property type="entry name" value="Ribosomal protein L10-like"/>
    <property type="match status" value="1"/>
</dbReference>
<evidence type="ECO:0000256" key="3">
    <source>
        <dbReference type="ARBA" id="ARBA00022980"/>
    </source>
</evidence>
<reference evidence="7 8" key="1">
    <citation type="journal article" date="2018" name="Environ. Microbiol.">
        <title>Isolation and genomic characterization of Novimethylophilus kurashikiensis gen. nov. sp. nov., a new lanthanide-dependent methylotrophic species of Methylophilaceae.</title>
        <authorList>
            <person name="Lv H."/>
            <person name="Sahin N."/>
            <person name="Tani A."/>
        </authorList>
    </citation>
    <scope>NUCLEOTIDE SEQUENCE [LARGE SCALE GENOMIC DNA]</scope>
    <source>
        <strain evidence="7 8">La2-4</strain>
    </source>
</reference>
<dbReference type="Proteomes" id="UP000245081">
    <property type="component" value="Unassembled WGS sequence"/>
</dbReference>
<dbReference type="Gene3D" id="6.10.250.290">
    <property type="match status" value="1"/>
</dbReference>
<dbReference type="GO" id="GO:0005840">
    <property type="term" value="C:ribosome"/>
    <property type="evidence" value="ECO:0007669"/>
    <property type="project" value="UniProtKB-KW"/>
</dbReference>
<organism evidence="7 8">
    <name type="scientific">Novimethylophilus kurashikiensis</name>
    <dbReference type="NCBI Taxonomy" id="1825523"/>
    <lineage>
        <taxon>Bacteria</taxon>
        <taxon>Pseudomonadati</taxon>
        <taxon>Pseudomonadota</taxon>
        <taxon>Betaproteobacteria</taxon>
        <taxon>Nitrosomonadales</taxon>
        <taxon>Methylophilaceae</taxon>
        <taxon>Novimethylophilus</taxon>
    </lineage>
</organism>
<evidence type="ECO:0000313" key="8">
    <source>
        <dbReference type="Proteomes" id="UP000245081"/>
    </source>
</evidence>
<dbReference type="EMBL" id="BDOQ01000026">
    <property type="protein sequence ID" value="GBG16018.1"/>
    <property type="molecule type" value="Genomic_DNA"/>
</dbReference>
<sequence length="173" mass="18402">MSLNLEEKKAVVAEISEQVAQAQSIVIAEYRGLPVGDMTALRAQARKSGVYLRVLKNTLVRRAVDGTPFSGLADQMVGPLVFGISADPVAAAKVLNDFAKANDKFVIKAGSLPGKVMDVNGVKALATLPSREELLSKLLGTMQAPVAQFVRTLNEVPTKFVRGLAAVRDKQAA</sequence>
<comment type="caution">
    <text evidence="7">The sequence shown here is derived from an EMBL/GenBank/DDBJ whole genome shotgun (WGS) entry which is preliminary data.</text>
</comment>
<accession>A0A2R5FFH6</accession>
<dbReference type="AlphaFoldDB" id="A0A2R5FFH6"/>
<keyword evidence="4 6" id="KW-0687">Ribonucleoprotein</keyword>
<dbReference type="Pfam" id="PF00466">
    <property type="entry name" value="Ribosomal_L10"/>
    <property type="match status" value="1"/>
</dbReference>
<keyword evidence="8" id="KW-1185">Reference proteome</keyword>
<dbReference type="InterPro" id="IPR001790">
    <property type="entry name" value="Ribosomal_uL10"/>
</dbReference>
<dbReference type="HAMAP" id="MF_00362">
    <property type="entry name" value="Ribosomal_uL10"/>
    <property type="match status" value="1"/>
</dbReference>
<evidence type="ECO:0000256" key="6">
    <source>
        <dbReference type="HAMAP-Rule" id="MF_00362"/>
    </source>
</evidence>
<dbReference type="GO" id="GO:0070180">
    <property type="term" value="F:large ribosomal subunit rRNA binding"/>
    <property type="evidence" value="ECO:0007669"/>
    <property type="project" value="UniProtKB-UniRule"/>
</dbReference>
<dbReference type="NCBIfam" id="NF000955">
    <property type="entry name" value="PRK00099.1-1"/>
    <property type="match status" value="1"/>
</dbReference>
<comment type="similarity">
    <text evidence="2 6">Belongs to the universal ribosomal protein uL10 family.</text>
</comment>
<evidence type="ECO:0000256" key="1">
    <source>
        <dbReference type="ARBA" id="ARBA00002633"/>
    </source>
</evidence>
<dbReference type="GO" id="GO:0006412">
    <property type="term" value="P:translation"/>
    <property type="evidence" value="ECO:0007669"/>
    <property type="project" value="UniProtKB-UniRule"/>
</dbReference>
<dbReference type="GO" id="GO:1990904">
    <property type="term" value="C:ribonucleoprotein complex"/>
    <property type="evidence" value="ECO:0007669"/>
    <property type="project" value="UniProtKB-KW"/>
</dbReference>
<dbReference type="PANTHER" id="PTHR11560">
    <property type="entry name" value="39S RIBOSOMAL PROTEIN L10, MITOCHONDRIAL"/>
    <property type="match status" value="1"/>
</dbReference>
<evidence type="ECO:0000256" key="5">
    <source>
        <dbReference type="ARBA" id="ARBA00035202"/>
    </source>
</evidence>
<name>A0A2R5FFH6_9PROT</name>
<keyword evidence="6" id="KW-0699">rRNA-binding</keyword>
<dbReference type="InterPro" id="IPR047865">
    <property type="entry name" value="Ribosomal_uL10_bac_type"/>
</dbReference>
<dbReference type="Gene3D" id="3.30.70.1730">
    <property type="match status" value="1"/>
</dbReference>
<keyword evidence="3 6" id="KW-0689">Ribosomal protein</keyword>